<organism evidence="3 4">
    <name type="scientific">Tropicimonas aquimaris</name>
    <dbReference type="NCBI Taxonomy" id="914152"/>
    <lineage>
        <taxon>Bacteria</taxon>
        <taxon>Pseudomonadati</taxon>
        <taxon>Pseudomonadota</taxon>
        <taxon>Alphaproteobacteria</taxon>
        <taxon>Rhodobacterales</taxon>
        <taxon>Roseobacteraceae</taxon>
        <taxon>Tropicimonas</taxon>
    </lineage>
</organism>
<keyword evidence="1" id="KW-1133">Transmembrane helix</keyword>
<keyword evidence="3" id="KW-0255">Endonuclease</keyword>
<accession>A0ABW3IX49</accession>
<keyword evidence="3" id="KW-0540">Nuclease</keyword>
<proteinExistence type="predicted"/>
<keyword evidence="1" id="KW-0812">Transmembrane</keyword>
<protein>
    <submittedName>
        <fullName evidence="3">Endonuclease/exonuclease/phosphatase family protein</fullName>
    </submittedName>
</protein>
<evidence type="ECO:0000313" key="4">
    <source>
        <dbReference type="Proteomes" id="UP001597108"/>
    </source>
</evidence>
<dbReference type="EMBL" id="JBHTJT010000060">
    <property type="protein sequence ID" value="MFD0982591.1"/>
    <property type="molecule type" value="Genomic_DNA"/>
</dbReference>
<sequence length="283" mass="30379">MLLAVLGLSFAGEWLPLGDSLAVFRTHIAAITCGIAGIFVLSGGLRTSAVLAVFAVGSTAPLIVSSSTYGALGPDTYTLYQKNLLKFGRTPQAIADDIKAFEPDFVTLQELSTHNLHALEPTLAQFPNRVICRSSEIRGVAMLTSHEIVEGTARCYSQLDLALAQVELGNKRIWVASVHLLWPFPYGQHKQARAIAAVISQLEGDIVVSGDFNMVRGGASVGRIERAANARAAGENLTTYPRFRAFAPLAIDHVLVPANSSAIVERRPLLGSDHYGLLAQFDI</sequence>
<feature type="domain" description="Endonuclease/exonuclease/phosphatase" evidence="2">
    <location>
        <begin position="83"/>
        <end position="274"/>
    </location>
</feature>
<dbReference type="InterPro" id="IPR036691">
    <property type="entry name" value="Endo/exonu/phosph_ase_sf"/>
</dbReference>
<dbReference type="Gene3D" id="3.60.10.10">
    <property type="entry name" value="Endonuclease/exonuclease/phosphatase"/>
    <property type="match status" value="1"/>
</dbReference>
<gene>
    <name evidence="3" type="ORF">ACFQ2S_23430</name>
</gene>
<name>A0ABW3IX49_9RHOB</name>
<dbReference type="Proteomes" id="UP001597108">
    <property type="component" value="Unassembled WGS sequence"/>
</dbReference>
<reference evidence="4" key="1">
    <citation type="journal article" date="2019" name="Int. J. Syst. Evol. Microbiol.">
        <title>The Global Catalogue of Microorganisms (GCM) 10K type strain sequencing project: providing services to taxonomists for standard genome sequencing and annotation.</title>
        <authorList>
            <consortium name="The Broad Institute Genomics Platform"/>
            <consortium name="The Broad Institute Genome Sequencing Center for Infectious Disease"/>
            <person name="Wu L."/>
            <person name="Ma J."/>
        </authorList>
    </citation>
    <scope>NUCLEOTIDE SEQUENCE [LARGE SCALE GENOMIC DNA]</scope>
    <source>
        <strain evidence="4">CCUG 60524</strain>
    </source>
</reference>
<dbReference type="RefSeq" id="WP_386078777.1">
    <property type="nucleotide sequence ID" value="NZ_JBHTJT010000060.1"/>
</dbReference>
<dbReference type="SUPFAM" id="SSF56219">
    <property type="entry name" value="DNase I-like"/>
    <property type="match status" value="1"/>
</dbReference>
<evidence type="ECO:0000259" key="2">
    <source>
        <dbReference type="Pfam" id="PF03372"/>
    </source>
</evidence>
<comment type="caution">
    <text evidence="3">The sequence shown here is derived from an EMBL/GenBank/DDBJ whole genome shotgun (WGS) entry which is preliminary data.</text>
</comment>
<keyword evidence="1" id="KW-0472">Membrane</keyword>
<dbReference type="InterPro" id="IPR005135">
    <property type="entry name" value="Endo/exonuclease/phosphatase"/>
</dbReference>
<evidence type="ECO:0000256" key="1">
    <source>
        <dbReference type="SAM" id="Phobius"/>
    </source>
</evidence>
<dbReference type="GO" id="GO:0004519">
    <property type="term" value="F:endonuclease activity"/>
    <property type="evidence" value="ECO:0007669"/>
    <property type="project" value="UniProtKB-KW"/>
</dbReference>
<feature type="transmembrane region" description="Helical" evidence="1">
    <location>
        <begin position="21"/>
        <end position="42"/>
    </location>
</feature>
<evidence type="ECO:0000313" key="3">
    <source>
        <dbReference type="EMBL" id="MFD0982591.1"/>
    </source>
</evidence>
<keyword evidence="3" id="KW-0378">Hydrolase</keyword>
<keyword evidence="4" id="KW-1185">Reference proteome</keyword>
<feature type="transmembrane region" description="Helical" evidence="1">
    <location>
        <begin position="49"/>
        <end position="72"/>
    </location>
</feature>
<dbReference type="Pfam" id="PF03372">
    <property type="entry name" value="Exo_endo_phos"/>
    <property type="match status" value="1"/>
</dbReference>